<comment type="caution">
    <text evidence="1">The sequence shown here is derived from an EMBL/GenBank/DDBJ whole genome shotgun (WGS) entry which is preliminary data.</text>
</comment>
<organism evidence="1 2">
    <name type="scientific">Pyxicephalus adspersus</name>
    <name type="common">African bullfrog</name>
    <dbReference type="NCBI Taxonomy" id="30357"/>
    <lineage>
        <taxon>Eukaryota</taxon>
        <taxon>Metazoa</taxon>
        <taxon>Chordata</taxon>
        <taxon>Craniata</taxon>
        <taxon>Vertebrata</taxon>
        <taxon>Euteleostomi</taxon>
        <taxon>Amphibia</taxon>
        <taxon>Batrachia</taxon>
        <taxon>Anura</taxon>
        <taxon>Neobatrachia</taxon>
        <taxon>Ranoidea</taxon>
        <taxon>Pyxicephalidae</taxon>
        <taxon>Pyxicephalinae</taxon>
        <taxon>Pyxicephalus</taxon>
    </lineage>
</organism>
<dbReference type="EMBL" id="DYDO01000009">
    <property type="protein sequence ID" value="DBA17874.1"/>
    <property type="molecule type" value="Genomic_DNA"/>
</dbReference>
<sequence>MRTKSITHYFQVNRSTEVTDHIKWLPSAISAHTLHLCIQSQKNGCLFSFTLYKMAAFVHSMTQNVCPCVSQNIKCLSSMFLDNVANFSIHNINSTSFLIRAK</sequence>
<dbReference type="AlphaFoldDB" id="A0AAV2ZTV4"/>
<name>A0AAV2ZTV4_PYXAD</name>
<evidence type="ECO:0000313" key="1">
    <source>
        <dbReference type="EMBL" id="DBA17874.1"/>
    </source>
</evidence>
<protein>
    <submittedName>
        <fullName evidence="1">Uncharacterized protein</fullName>
    </submittedName>
</protein>
<keyword evidence="2" id="KW-1185">Reference proteome</keyword>
<proteinExistence type="predicted"/>
<reference evidence="1" key="1">
    <citation type="thesis" date="2020" institute="ProQuest LLC" country="789 East Eisenhower Parkway, Ann Arbor, MI, USA">
        <title>Comparative Genomics and Chromosome Evolution.</title>
        <authorList>
            <person name="Mudd A.B."/>
        </authorList>
    </citation>
    <scope>NUCLEOTIDE SEQUENCE</scope>
    <source>
        <strain evidence="1">1538</strain>
        <tissue evidence="1">Blood</tissue>
    </source>
</reference>
<evidence type="ECO:0000313" key="2">
    <source>
        <dbReference type="Proteomes" id="UP001181693"/>
    </source>
</evidence>
<gene>
    <name evidence="1" type="ORF">GDO54_016187</name>
</gene>
<accession>A0AAV2ZTV4</accession>
<dbReference type="Proteomes" id="UP001181693">
    <property type="component" value="Unassembled WGS sequence"/>
</dbReference>